<organism evidence="1">
    <name type="scientific">gut metagenome</name>
    <dbReference type="NCBI Taxonomy" id="749906"/>
    <lineage>
        <taxon>unclassified sequences</taxon>
        <taxon>metagenomes</taxon>
        <taxon>organismal metagenomes</taxon>
    </lineage>
</organism>
<dbReference type="EMBL" id="AMCI01008381">
    <property type="protein sequence ID" value="EJW91123.1"/>
    <property type="molecule type" value="Genomic_DNA"/>
</dbReference>
<reference evidence="1" key="1">
    <citation type="journal article" date="2012" name="PLoS ONE">
        <title>Gene sets for utilization of primary and secondary nutrition supplies in the distal gut of endangered iberian lynx.</title>
        <authorList>
            <person name="Alcaide M."/>
            <person name="Messina E."/>
            <person name="Richter M."/>
            <person name="Bargiela R."/>
            <person name="Peplies J."/>
            <person name="Huws S.A."/>
            <person name="Newbold C.J."/>
            <person name="Golyshin P.N."/>
            <person name="Simon M.A."/>
            <person name="Lopez G."/>
            <person name="Yakimov M.M."/>
            <person name="Ferrer M."/>
        </authorList>
    </citation>
    <scope>NUCLEOTIDE SEQUENCE</scope>
</reference>
<dbReference type="AlphaFoldDB" id="J9F9K8"/>
<protein>
    <submittedName>
        <fullName evidence="1">Uncharacterized protein</fullName>
    </submittedName>
</protein>
<evidence type="ECO:0000313" key="1">
    <source>
        <dbReference type="EMBL" id="EJW91123.1"/>
    </source>
</evidence>
<gene>
    <name evidence="1" type="ORF">EVA_20770</name>
</gene>
<sequence length="87" mass="10322">MDQGVLRWFGHMERMGEERLVKRMYDSVVRGVRGRGRPRKCWLNGVQEVLTKKGLDIQEARVCVQDRCEWRRICRGDRRAVGEHPVQ</sequence>
<comment type="caution">
    <text evidence="1">The sequence shown here is derived from an EMBL/GenBank/DDBJ whole genome shotgun (WGS) entry which is preliminary data.</text>
</comment>
<proteinExistence type="predicted"/>
<name>J9F9K8_9ZZZZ</name>
<accession>J9F9K8</accession>